<protein>
    <submittedName>
        <fullName evidence="6">Iron-sulfur cluster repair di-iron protein</fullName>
    </submittedName>
</protein>
<comment type="caution">
    <text evidence="6">The sequence shown here is derived from an EMBL/GenBank/DDBJ whole genome shotgun (WGS) entry which is preliminary data.</text>
</comment>
<evidence type="ECO:0000256" key="2">
    <source>
        <dbReference type="ARBA" id="ARBA00022490"/>
    </source>
</evidence>
<evidence type="ECO:0000256" key="4">
    <source>
        <dbReference type="ARBA" id="ARBA00023004"/>
    </source>
</evidence>
<dbReference type="Pfam" id="PF01814">
    <property type="entry name" value="Hemerythrin"/>
    <property type="match status" value="1"/>
</dbReference>
<keyword evidence="2" id="KW-0963">Cytoplasm</keyword>
<evidence type="ECO:0000256" key="1">
    <source>
        <dbReference type="ARBA" id="ARBA00004496"/>
    </source>
</evidence>
<reference evidence="6 7" key="1">
    <citation type="submission" date="2021-07" db="EMBL/GenBank/DDBJ databases">
        <title>Flavobacterium sp. nov. isolated from sediment on the Taihu Lake.</title>
        <authorList>
            <person name="Qu J.-H."/>
        </authorList>
    </citation>
    <scope>NUCLEOTIDE SEQUENCE [LARGE SCALE GENOMIC DNA]</scope>
    <source>
        <strain evidence="6 7">NAS39</strain>
    </source>
</reference>
<keyword evidence="7" id="KW-1185">Reference proteome</keyword>
<evidence type="ECO:0000313" key="7">
    <source>
        <dbReference type="Proteomes" id="UP000812031"/>
    </source>
</evidence>
<gene>
    <name evidence="6" type="primary">ric</name>
    <name evidence="6" type="ORF">KZH69_16100</name>
</gene>
<accession>A0ABS6Y1Q5</accession>
<sequence>MNIQENQIIGELVAKDYRTASVFKKYGIDFCCQGNRTINDACEAKKIDDQLVVSDLNALLQSNSENTTDYKSWPIDLLADYIEKKHHRYVQEKTLEIEPYLDKICRVHGERHPELFEIKEHFDATAGELAKHMKKEELILFPSIRKMVQAKQENSKWEAPQFGTVQNPIQMMMDEHTTEGDRFRKIETLSNNYTPPEDACNTYRVTIALLKEFEQDLHLHIHLENNILFPKAIELEKELSQKTNQKL</sequence>
<dbReference type="EMBL" id="JAHWYN010000017">
    <property type="protein sequence ID" value="MBW4362013.1"/>
    <property type="molecule type" value="Genomic_DNA"/>
</dbReference>
<dbReference type="RefSeq" id="WP_219318503.1">
    <property type="nucleotide sequence ID" value="NZ_JAHWYN010000017.1"/>
</dbReference>
<evidence type="ECO:0000256" key="3">
    <source>
        <dbReference type="ARBA" id="ARBA00022723"/>
    </source>
</evidence>
<evidence type="ECO:0000313" key="6">
    <source>
        <dbReference type="EMBL" id="MBW4362013.1"/>
    </source>
</evidence>
<evidence type="ECO:0000259" key="5">
    <source>
        <dbReference type="Pfam" id="PF01814"/>
    </source>
</evidence>
<organism evidence="6 7">
    <name type="scientific">Flavobacterium taihuense</name>
    <dbReference type="NCBI Taxonomy" id="2857508"/>
    <lineage>
        <taxon>Bacteria</taxon>
        <taxon>Pseudomonadati</taxon>
        <taxon>Bacteroidota</taxon>
        <taxon>Flavobacteriia</taxon>
        <taxon>Flavobacteriales</taxon>
        <taxon>Flavobacteriaceae</taxon>
        <taxon>Flavobacterium</taxon>
    </lineage>
</organism>
<comment type="subcellular location">
    <subcellularLocation>
        <location evidence="1">Cytoplasm</location>
    </subcellularLocation>
</comment>
<dbReference type="PANTHER" id="PTHR36438">
    <property type="entry name" value="IRON-SULFUR CLUSTER REPAIR PROTEIN YTFE"/>
    <property type="match status" value="1"/>
</dbReference>
<dbReference type="NCBIfam" id="TIGR03652">
    <property type="entry name" value="FeS_repair_RIC"/>
    <property type="match status" value="1"/>
</dbReference>
<dbReference type="InterPro" id="IPR019903">
    <property type="entry name" value="RIC_family"/>
</dbReference>
<dbReference type="InterPro" id="IPR012312">
    <property type="entry name" value="Hemerythrin-like"/>
</dbReference>
<keyword evidence="3" id="KW-0479">Metal-binding</keyword>
<feature type="domain" description="Hemerythrin-like" evidence="5">
    <location>
        <begin position="84"/>
        <end position="232"/>
    </location>
</feature>
<dbReference type="Proteomes" id="UP000812031">
    <property type="component" value="Unassembled WGS sequence"/>
</dbReference>
<dbReference type="Pfam" id="PF04405">
    <property type="entry name" value="ScdA_N"/>
    <property type="match status" value="1"/>
</dbReference>
<name>A0ABS6Y1Q5_9FLAO</name>
<keyword evidence="4" id="KW-0408">Iron</keyword>
<proteinExistence type="predicted"/>
<dbReference type="PANTHER" id="PTHR36438:SF1">
    <property type="entry name" value="IRON-SULFUR CLUSTER REPAIR PROTEIN YTFE"/>
    <property type="match status" value="1"/>
</dbReference>